<feature type="transmembrane region" description="Helical" evidence="6">
    <location>
        <begin position="77"/>
        <end position="99"/>
    </location>
</feature>
<feature type="transmembrane region" description="Helical" evidence="6">
    <location>
        <begin position="171"/>
        <end position="192"/>
    </location>
</feature>
<feature type="transmembrane region" description="Helical" evidence="6">
    <location>
        <begin position="274"/>
        <end position="293"/>
    </location>
</feature>
<feature type="transmembrane region" description="Helical" evidence="6">
    <location>
        <begin position="459"/>
        <end position="482"/>
    </location>
</feature>
<organism evidence="7 8">
    <name type="scientific">Orchesella dallaii</name>
    <dbReference type="NCBI Taxonomy" id="48710"/>
    <lineage>
        <taxon>Eukaryota</taxon>
        <taxon>Metazoa</taxon>
        <taxon>Ecdysozoa</taxon>
        <taxon>Arthropoda</taxon>
        <taxon>Hexapoda</taxon>
        <taxon>Collembola</taxon>
        <taxon>Entomobryomorpha</taxon>
        <taxon>Entomobryoidea</taxon>
        <taxon>Orchesellidae</taxon>
        <taxon>Orchesellinae</taxon>
        <taxon>Orchesella</taxon>
    </lineage>
</organism>
<name>A0ABP1PN81_9HEXA</name>
<evidence type="ECO:0000256" key="6">
    <source>
        <dbReference type="SAM" id="Phobius"/>
    </source>
</evidence>
<keyword evidence="8" id="KW-1185">Reference proteome</keyword>
<keyword evidence="3 6" id="KW-0812">Transmembrane</keyword>
<dbReference type="CDD" id="cd17326">
    <property type="entry name" value="MFS_MFSD8"/>
    <property type="match status" value="1"/>
</dbReference>
<dbReference type="PANTHER" id="PTHR23510">
    <property type="entry name" value="INNER MEMBRANE TRANSPORT PROTEIN YAJR"/>
    <property type="match status" value="1"/>
</dbReference>
<evidence type="ECO:0000256" key="2">
    <source>
        <dbReference type="ARBA" id="ARBA00022448"/>
    </source>
</evidence>
<reference evidence="7 8" key="1">
    <citation type="submission" date="2024-08" db="EMBL/GenBank/DDBJ databases">
        <authorList>
            <person name="Cucini C."/>
            <person name="Frati F."/>
        </authorList>
    </citation>
    <scope>NUCLEOTIDE SEQUENCE [LARGE SCALE GENOMIC DNA]</scope>
</reference>
<sequence length="525" mass="58170">MEKQGITPERQPLTSRVGVDVLLTTYTLETKEEQRRRKYSLWIMYYTTLLQSIGGSIVITGMWPYLQQLDENVNKEWLGWVVAANPLGQLIFSPIIGWWCNRIDSVRVPSLFCLVLFIISNCWYGVLPAHGSNGVWLILAARFLVGVSSGSITACRTFVTQGTLLSERTQAISYLSLSQALGFVLGPVGQLVLKPLGSSGIPMIDDKLSLNMYTAVGWLTAALGLTNLILFHPKLFRESDIAVREAQMKAKLTQKNGGNLINDNNRWNNLRPDYTGLSVIVVTFFIVFFNFVLLETLGTPVSIDQFGWSHETAITNVGLTMIISSVVSTSIFFLIPRLAMKIDERILLVGFGIVPMIIGRLFFFPFSGDSPPMREFACISHETVYDNVTQAECVESGYHWDVVQHGCPASQTWCFEMPALSPLIVAIGYAICTLGFPFCIALTQTIFSKMIGPRPQGLWMGALTSISSLSRVIGPIFVTFIYTNYGTIVTSATATGLMIFTFVLLVIVYKRLIPLVDPSTTSVKA</sequence>
<feature type="transmembrane region" description="Helical" evidence="6">
    <location>
        <begin position="313"/>
        <end position="334"/>
    </location>
</feature>
<evidence type="ECO:0000313" key="7">
    <source>
        <dbReference type="EMBL" id="CAL8071552.1"/>
    </source>
</evidence>
<dbReference type="Gene3D" id="1.20.1250.20">
    <property type="entry name" value="MFS general substrate transporter like domains"/>
    <property type="match status" value="1"/>
</dbReference>
<dbReference type="SUPFAM" id="SSF103473">
    <property type="entry name" value="MFS general substrate transporter"/>
    <property type="match status" value="1"/>
</dbReference>
<evidence type="ECO:0000256" key="4">
    <source>
        <dbReference type="ARBA" id="ARBA00022989"/>
    </source>
</evidence>
<gene>
    <name evidence="7" type="ORF">ODALV1_LOCUS1769</name>
</gene>
<feature type="transmembrane region" description="Helical" evidence="6">
    <location>
        <begin position="488"/>
        <end position="509"/>
    </location>
</feature>
<feature type="transmembrane region" description="Helical" evidence="6">
    <location>
        <begin position="135"/>
        <end position="159"/>
    </location>
</feature>
<feature type="transmembrane region" description="Helical" evidence="6">
    <location>
        <begin position="111"/>
        <end position="129"/>
    </location>
</feature>
<dbReference type="InterPro" id="IPR051068">
    <property type="entry name" value="MFS_Domain-Containing_Protein"/>
</dbReference>
<keyword evidence="5 6" id="KW-0472">Membrane</keyword>
<comment type="subcellular location">
    <subcellularLocation>
        <location evidence="1">Endomembrane system</location>
        <topology evidence="1">Multi-pass membrane protein</topology>
    </subcellularLocation>
</comment>
<comment type="caution">
    <text evidence="7">The sequence shown here is derived from an EMBL/GenBank/DDBJ whole genome shotgun (WGS) entry which is preliminary data.</text>
</comment>
<dbReference type="EMBL" id="CAXLJM020000006">
    <property type="protein sequence ID" value="CAL8071552.1"/>
    <property type="molecule type" value="Genomic_DNA"/>
</dbReference>
<evidence type="ECO:0008006" key="9">
    <source>
        <dbReference type="Google" id="ProtNLM"/>
    </source>
</evidence>
<evidence type="ECO:0000256" key="1">
    <source>
        <dbReference type="ARBA" id="ARBA00004127"/>
    </source>
</evidence>
<dbReference type="Pfam" id="PF07690">
    <property type="entry name" value="MFS_1"/>
    <property type="match status" value="1"/>
</dbReference>
<evidence type="ECO:0000256" key="3">
    <source>
        <dbReference type="ARBA" id="ARBA00022692"/>
    </source>
</evidence>
<feature type="transmembrane region" description="Helical" evidence="6">
    <location>
        <begin position="346"/>
        <end position="366"/>
    </location>
</feature>
<feature type="transmembrane region" description="Helical" evidence="6">
    <location>
        <begin position="212"/>
        <end position="231"/>
    </location>
</feature>
<dbReference type="PANTHER" id="PTHR23510:SF3">
    <property type="entry name" value="MAJOR FACILITATOR SUPERFAMILY DOMAIN-CONTAINING PROTEIN 8"/>
    <property type="match status" value="1"/>
</dbReference>
<protein>
    <recommendedName>
        <fullName evidence="9">Major facilitator superfamily domain-containing protein 8</fullName>
    </recommendedName>
</protein>
<dbReference type="Proteomes" id="UP001642540">
    <property type="component" value="Unassembled WGS sequence"/>
</dbReference>
<dbReference type="InterPro" id="IPR011701">
    <property type="entry name" value="MFS"/>
</dbReference>
<keyword evidence="4 6" id="KW-1133">Transmembrane helix</keyword>
<evidence type="ECO:0000313" key="8">
    <source>
        <dbReference type="Proteomes" id="UP001642540"/>
    </source>
</evidence>
<evidence type="ECO:0000256" key="5">
    <source>
        <dbReference type="ARBA" id="ARBA00023136"/>
    </source>
</evidence>
<keyword evidence="2" id="KW-0813">Transport</keyword>
<dbReference type="InterPro" id="IPR036259">
    <property type="entry name" value="MFS_trans_sf"/>
</dbReference>
<feature type="transmembrane region" description="Helical" evidence="6">
    <location>
        <begin position="423"/>
        <end position="447"/>
    </location>
</feature>
<accession>A0ABP1PN81</accession>
<proteinExistence type="predicted"/>
<feature type="transmembrane region" description="Helical" evidence="6">
    <location>
        <begin position="43"/>
        <end position="65"/>
    </location>
</feature>